<gene>
    <name evidence="1" type="ORF">SCFA_480008</name>
</gene>
<name>A0A485M1X8_9ZZZZ</name>
<evidence type="ECO:0000313" key="1">
    <source>
        <dbReference type="EMBL" id="VFU15993.1"/>
    </source>
</evidence>
<organism evidence="1">
    <name type="scientific">anaerobic digester metagenome</name>
    <dbReference type="NCBI Taxonomy" id="1263854"/>
    <lineage>
        <taxon>unclassified sequences</taxon>
        <taxon>metagenomes</taxon>
        <taxon>ecological metagenomes</taxon>
    </lineage>
</organism>
<dbReference type="AlphaFoldDB" id="A0A485M1X8"/>
<sequence length="280" mass="31884">MIAGMTNAGKTAVIMDALKRNRDMTPSPLYLMSEMGGAEYKHRVLGTGVPVDEWNKKIRAAERSYDFNSIIQNYNPDGLTCIDYLEEIDGEYFKIASSIRDIYDSLGQGVAMIAIQKKTLGDFGRGGEATAEKARLYVTIDYLCSLDHAIVCALKIIKAKHSLHENMNNREIHFKIEKGSIITPITDWMHSGRVNRQRCIMKYEQGIDDIDGIYFKTDAGRKVNLLEKDIAGWIEAFPELDVRKELEKISSDSFKTAFLKDKDWYWQVGGILKNRLKRRA</sequence>
<protein>
    <submittedName>
        <fullName evidence="1">Uncharacterized protein</fullName>
    </submittedName>
</protein>
<accession>A0A485M1X8</accession>
<reference evidence="1" key="1">
    <citation type="submission" date="2019-03" db="EMBL/GenBank/DDBJ databases">
        <authorList>
            <person name="Hao L."/>
        </authorList>
    </citation>
    <scope>NUCLEOTIDE SEQUENCE</scope>
</reference>
<dbReference type="EMBL" id="CAADRM010000112">
    <property type="protein sequence ID" value="VFU15993.1"/>
    <property type="molecule type" value="Genomic_DNA"/>
</dbReference>
<proteinExistence type="predicted"/>